<dbReference type="KEGG" id="ccun:CCUN_1172"/>
<evidence type="ECO:0000259" key="2">
    <source>
        <dbReference type="Pfam" id="PF13439"/>
    </source>
</evidence>
<dbReference type="InterPro" id="IPR001296">
    <property type="entry name" value="Glyco_trans_1"/>
</dbReference>
<feature type="domain" description="Glycosyl transferase family 1" evidence="1">
    <location>
        <begin position="192"/>
        <end position="351"/>
    </location>
</feature>
<dbReference type="EMBL" id="CP020867">
    <property type="protein sequence ID" value="ARJ56765.1"/>
    <property type="molecule type" value="Genomic_DNA"/>
</dbReference>
<accession>A0A1W6BXG0</accession>
<name>A0A1W6BXG0_9BACT</name>
<dbReference type="Proteomes" id="UP000192902">
    <property type="component" value="Chromosome"/>
</dbReference>
<dbReference type="eggNOG" id="COG0438">
    <property type="taxonomic scope" value="Bacteria"/>
</dbReference>
<keyword evidence="3" id="KW-0808">Transferase</keyword>
<sequence>MKIGFLSHSGMSVYHFRMPIIRALEARGDEVFVIVPKDDYTLKLENLGLKLIIYELNRKSINPLVVLKNFLHLKKLLKTLNLDLIQTAAHKSNTFGVLAAKCAKIPYIFALVEGLGSFYISEDFKSKFVRLSINFLYKISFKIAHKLIFVNSSDAQFMRNLGLRNEKICIIKSVGVNLKKFFPIPIPLESKQEIFKEFQMPQKAIVLMVARALWHKGVKEFYEAAELLKDKANFVLIGGRDENPSCAPLEFLTSACVFYLGAREDIAYWLNLCDIFVLPSYKEGFPVTILEAKACAKACVVSDCEGCIEAVENGFDGLFSKTRDSKDLAQKIALLLEDERLRKNLAQNAFKNVLQYDENLIAQKYLQIYDEALKGN</sequence>
<dbReference type="EC" id="2.4.1.290" evidence="3"/>
<dbReference type="Pfam" id="PF00534">
    <property type="entry name" value="Glycos_transf_1"/>
    <property type="match status" value="1"/>
</dbReference>
<dbReference type="Gene3D" id="3.40.50.2000">
    <property type="entry name" value="Glycogen Phosphorylase B"/>
    <property type="match status" value="2"/>
</dbReference>
<evidence type="ECO:0000313" key="4">
    <source>
        <dbReference type="Proteomes" id="UP000192902"/>
    </source>
</evidence>
<gene>
    <name evidence="3" type="primary">pglA</name>
    <name evidence="3" type="ORF">CCUN_1172</name>
</gene>
<dbReference type="Pfam" id="PF13439">
    <property type="entry name" value="Glyco_transf_4"/>
    <property type="match status" value="1"/>
</dbReference>
<organism evidence="3 4">
    <name type="scientific">Campylobacter cuniculorum DSM 23162 = LMG 24588</name>
    <dbReference type="NCBI Taxonomy" id="1121267"/>
    <lineage>
        <taxon>Bacteria</taxon>
        <taxon>Pseudomonadati</taxon>
        <taxon>Campylobacterota</taxon>
        <taxon>Epsilonproteobacteria</taxon>
        <taxon>Campylobacterales</taxon>
        <taxon>Campylobacteraceae</taxon>
        <taxon>Campylobacter</taxon>
    </lineage>
</organism>
<dbReference type="AlphaFoldDB" id="A0A1W6BXG0"/>
<evidence type="ECO:0000259" key="1">
    <source>
        <dbReference type="Pfam" id="PF00534"/>
    </source>
</evidence>
<reference evidence="3 4" key="1">
    <citation type="submission" date="2017-04" db="EMBL/GenBank/DDBJ databases">
        <title>Complete genome sequence of the Campylobacter cuniculorum type strain LMG24588.</title>
        <authorList>
            <person name="Miller W.G."/>
            <person name="Yee E."/>
            <person name="Revez J."/>
            <person name="Bono J.L."/>
            <person name="Rossi M."/>
        </authorList>
    </citation>
    <scope>NUCLEOTIDE SEQUENCE [LARGE SCALE GENOMIC DNA]</scope>
    <source>
        <strain evidence="3 4">LMG 24588</strain>
    </source>
</reference>
<keyword evidence="3" id="KW-0328">Glycosyltransferase</keyword>
<dbReference type="SUPFAM" id="SSF53756">
    <property type="entry name" value="UDP-Glycosyltransferase/glycogen phosphorylase"/>
    <property type="match status" value="1"/>
</dbReference>
<dbReference type="PANTHER" id="PTHR12526">
    <property type="entry name" value="GLYCOSYLTRANSFERASE"/>
    <property type="match status" value="1"/>
</dbReference>
<dbReference type="RefSeq" id="WP_027305726.1">
    <property type="nucleotide sequence ID" value="NZ_CP020867.1"/>
</dbReference>
<dbReference type="PANTHER" id="PTHR12526:SF638">
    <property type="entry name" value="SPORE COAT PROTEIN SA"/>
    <property type="match status" value="1"/>
</dbReference>
<dbReference type="OrthoDB" id="9775208at2"/>
<dbReference type="CDD" id="cd03808">
    <property type="entry name" value="GT4_CapM-like"/>
    <property type="match status" value="1"/>
</dbReference>
<dbReference type="InterPro" id="IPR028098">
    <property type="entry name" value="Glyco_trans_4-like_N"/>
</dbReference>
<dbReference type="GO" id="GO:0102335">
    <property type="term" value="F:N,N'-diacetylbacillosaminyl-diphospho-undecaprenol alpha-1,3-N-acetylgalactosaminyltransferase activity"/>
    <property type="evidence" value="ECO:0007669"/>
    <property type="project" value="UniProtKB-EC"/>
</dbReference>
<protein>
    <submittedName>
        <fullName evidence="3">N, N'-diacetylbacillosaminyl-diphospho-undecaprenol alpha-1,3-N-acetylgalactosaminyltransferase</fullName>
        <ecNumber evidence="3">2.4.1.290</ecNumber>
    </submittedName>
</protein>
<evidence type="ECO:0000313" key="3">
    <source>
        <dbReference type="EMBL" id="ARJ56765.1"/>
    </source>
</evidence>
<proteinExistence type="predicted"/>
<dbReference type="STRING" id="1121267.CCUN_1172"/>
<feature type="domain" description="Glycosyltransferase subfamily 4-like N-terminal" evidence="2">
    <location>
        <begin position="21"/>
        <end position="171"/>
    </location>
</feature>